<accession>A0AAT9HUB0</accession>
<evidence type="ECO:0000313" key="3">
    <source>
        <dbReference type="EMBL" id="BFO21169.1"/>
    </source>
</evidence>
<evidence type="ECO:0000259" key="2">
    <source>
        <dbReference type="Pfam" id="PF13378"/>
    </source>
</evidence>
<feature type="region of interest" description="Disordered" evidence="1">
    <location>
        <begin position="68"/>
        <end position="98"/>
    </location>
</feature>
<organism evidence="3">
    <name type="scientific">Streptomyces haneummycinicus</name>
    <dbReference type="NCBI Taxonomy" id="3074435"/>
    <lineage>
        <taxon>Bacteria</taxon>
        <taxon>Bacillati</taxon>
        <taxon>Actinomycetota</taxon>
        <taxon>Actinomycetes</taxon>
        <taxon>Kitasatosporales</taxon>
        <taxon>Streptomycetaceae</taxon>
        <taxon>Streptomyces</taxon>
    </lineage>
</organism>
<dbReference type="EMBL" id="AP035768">
    <property type="protein sequence ID" value="BFO21169.1"/>
    <property type="molecule type" value="Genomic_DNA"/>
</dbReference>
<reference evidence="3" key="1">
    <citation type="submission" date="2024-06" db="EMBL/GenBank/DDBJ databases">
        <authorList>
            <consortium name="consrtm"/>
            <person name="Uemura M."/>
            <person name="Terahara T."/>
        </authorList>
    </citation>
    <scope>NUCLEOTIDE SEQUENCE</scope>
    <source>
        <strain evidence="3">KM77-8</strain>
    </source>
</reference>
<feature type="compositionally biased region" description="Basic and acidic residues" evidence="1">
    <location>
        <begin position="87"/>
        <end position="98"/>
    </location>
</feature>
<dbReference type="InterPro" id="IPR036849">
    <property type="entry name" value="Enolase-like_C_sf"/>
</dbReference>
<evidence type="ECO:0000256" key="1">
    <source>
        <dbReference type="SAM" id="MobiDB-lite"/>
    </source>
</evidence>
<reference evidence="3" key="2">
    <citation type="submission" date="2024-07" db="EMBL/GenBank/DDBJ databases">
        <title>Streptomyces haneummycinica sp. nov., a new antibiotic-producing actinobacterium isolated from marine sediment.</title>
        <authorList>
            <person name="Uemura M."/>
            <person name="Hamada M."/>
            <person name="Hirano S."/>
            <person name="Kobayashi K."/>
            <person name="Ohshiro T."/>
            <person name="Kobayashi T."/>
            <person name="Terahara T."/>
        </authorList>
    </citation>
    <scope>NUCLEOTIDE SEQUENCE</scope>
    <source>
        <strain evidence="3">KM77-8</strain>
    </source>
</reference>
<dbReference type="Pfam" id="PF13378">
    <property type="entry name" value="MR_MLE_C"/>
    <property type="match status" value="1"/>
</dbReference>
<proteinExistence type="predicted"/>
<feature type="compositionally biased region" description="Gly residues" evidence="1">
    <location>
        <begin position="71"/>
        <end position="86"/>
    </location>
</feature>
<gene>
    <name evidence="3" type="ORF">SHKM778_75570</name>
</gene>
<dbReference type="Gene3D" id="3.20.20.120">
    <property type="entry name" value="Enolase-like C-terminal domain"/>
    <property type="match status" value="1"/>
</dbReference>
<dbReference type="AlphaFoldDB" id="A0AAT9HUB0"/>
<name>A0AAT9HUB0_9ACTN</name>
<feature type="domain" description="Enolase C-terminal" evidence="2">
    <location>
        <begin position="2"/>
        <end position="67"/>
    </location>
</feature>
<sequence>MERGYRALKIDPFGTGHFELDHRQSLYAVSLIEAVRDAIGPDAELMLEMHGRFSPPPPSVWRGARAVQPGLAGGAGAAGEPQGAGEGGREGRHAARHR</sequence>
<dbReference type="SUPFAM" id="SSF51604">
    <property type="entry name" value="Enolase C-terminal domain-like"/>
    <property type="match status" value="1"/>
</dbReference>
<dbReference type="InterPro" id="IPR029065">
    <property type="entry name" value="Enolase_C-like"/>
</dbReference>
<protein>
    <recommendedName>
        <fullName evidence="2">Enolase C-terminal domain-containing protein</fullName>
    </recommendedName>
</protein>